<feature type="coiled-coil region" evidence="3">
    <location>
        <begin position="55"/>
        <end position="116"/>
    </location>
</feature>
<dbReference type="Gene3D" id="3.30.930.10">
    <property type="entry name" value="Bira Bifunctional Protein, Domain 2"/>
    <property type="match status" value="1"/>
</dbReference>
<dbReference type="PIRSF" id="PIRSF001529">
    <property type="entry name" value="Ser-tRNA-synth_IIa"/>
    <property type="match status" value="1"/>
</dbReference>
<comment type="similarity">
    <text evidence="1">Belongs to the class-II aminoacyl-tRNA synthetase family. Type-1 seryl-tRNA synthetase subfamily.</text>
</comment>
<dbReference type="InterPro" id="IPR002317">
    <property type="entry name" value="Ser-tRNA-ligase_type_1"/>
</dbReference>
<proteinExistence type="inferred from homology"/>
<dbReference type="GO" id="GO:0004828">
    <property type="term" value="F:serine-tRNA ligase activity"/>
    <property type="evidence" value="ECO:0007669"/>
    <property type="project" value="InterPro"/>
</dbReference>
<dbReference type="EMBL" id="WIXP02000012">
    <property type="protein sequence ID" value="KAF6201514.1"/>
    <property type="molecule type" value="Genomic_DNA"/>
</dbReference>
<comment type="caution">
    <text evidence="5">The sequence shown here is derived from an EMBL/GenBank/DDBJ whole genome shotgun (WGS) entry which is preliminary data.</text>
</comment>
<evidence type="ECO:0000259" key="4">
    <source>
        <dbReference type="Pfam" id="PF00587"/>
    </source>
</evidence>
<accession>A0A8S9WZ54</accession>
<feature type="domain" description="Aminoacyl-tRNA synthetase class II (G/ P/ S/T)" evidence="4">
    <location>
        <begin position="225"/>
        <end position="398"/>
    </location>
</feature>
<protein>
    <recommendedName>
        <fullName evidence="4">Aminoacyl-tRNA synthetase class II (G/ P/ S/T) domain-containing protein</fullName>
    </recommendedName>
</protein>
<dbReference type="AlphaFoldDB" id="A0A8S9WZ54"/>
<keyword evidence="3" id="KW-0175">Coiled coil</keyword>
<dbReference type="Proteomes" id="UP000466442">
    <property type="component" value="Linkage Group LG12"/>
</dbReference>
<dbReference type="GO" id="GO:0006434">
    <property type="term" value="P:seryl-tRNA aminoacylation"/>
    <property type="evidence" value="ECO:0007669"/>
    <property type="project" value="InterPro"/>
</dbReference>
<dbReference type="SUPFAM" id="SSF55681">
    <property type="entry name" value="Class II aaRS and biotin synthetases"/>
    <property type="match status" value="1"/>
</dbReference>
<keyword evidence="6" id="KW-1185">Reference proteome</keyword>
<dbReference type="InterPro" id="IPR002314">
    <property type="entry name" value="aa-tRNA-synt_IIb"/>
</dbReference>
<reference evidence="5" key="1">
    <citation type="journal article" date="2021" name="Mol. Ecol. Resour.">
        <title>Apolygus lucorum genome provides insights into omnivorousness and mesophyll feeding.</title>
        <authorList>
            <person name="Liu Y."/>
            <person name="Liu H."/>
            <person name="Wang H."/>
            <person name="Huang T."/>
            <person name="Liu B."/>
            <person name="Yang B."/>
            <person name="Yin L."/>
            <person name="Li B."/>
            <person name="Zhang Y."/>
            <person name="Zhang S."/>
            <person name="Jiang F."/>
            <person name="Zhang X."/>
            <person name="Ren Y."/>
            <person name="Wang B."/>
            <person name="Wang S."/>
            <person name="Lu Y."/>
            <person name="Wu K."/>
            <person name="Fan W."/>
            <person name="Wang G."/>
        </authorList>
    </citation>
    <scope>NUCLEOTIDE SEQUENCE</scope>
    <source>
        <strain evidence="5">12Hb</strain>
    </source>
</reference>
<dbReference type="OrthoDB" id="24683at2759"/>
<organism evidence="5 6">
    <name type="scientific">Apolygus lucorum</name>
    <name type="common">Small green plant bug</name>
    <name type="synonym">Lygocoris lucorum</name>
    <dbReference type="NCBI Taxonomy" id="248454"/>
    <lineage>
        <taxon>Eukaryota</taxon>
        <taxon>Metazoa</taxon>
        <taxon>Ecdysozoa</taxon>
        <taxon>Arthropoda</taxon>
        <taxon>Hexapoda</taxon>
        <taxon>Insecta</taxon>
        <taxon>Pterygota</taxon>
        <taxon>Neoptera</taxon>
        <taxon>Paraneoptera</taxon>
        <taxon>Hemiptera</taxon>
        <taxon>Heteroptera</taxon>
        <taxon>Panheteroptera</taxon>
        <taxon>Cimicomorpha</taxon>
        <taxon>Miridae</taxon>
        <taxon>Mirini</taxon>
        <taxon>Apolygus</taxon>
    </lineage>
</organism>
<evidence type="ECO:0000256" key="2">
    <source>
        <dbReference type="PIRSR" id="PIRSR001529-1"/>
    </source>
</evidence>
<evidence type="ECO:0000313" key="6">
    <source>
        <dbReference type="Proteomes" id="UP000466442"/>
    </source>
</evidence>
<feature type="site" description="Important for serine binding" evidence="2">
    <location>
        <position position="384"/>
    </location>
</feature>
<dbReference type="Pfam" id="PF00587">
    <property type="entry name" value="tRNA-synt_2b"/>
    <property type="match status" value="1"/>
</dbReference>
<evidence type="ECO:0000256" key="1">
    <source>
        <dbReference type="ARBA" id="ARBA00010728"/>
    </source>
</evidence>
<evidence type="ECO:0000256" key="3">
    <source>
        <dbReference type="SAM" id="Coils"/>
    </source>
</evidence>
<evidence type="ECO:0000313" key="5">
    <source>
        <dbReference type="EMBL" id="KAF6201514.1"/>
    </source>
</evidence>
<dbReference type="SUPFAM" id="SSF46589">
    <property type="entry name" value="tRNA-binding arm"/>
    <property type="match status" value="1"/>
</dbReference>
<name>A0A8S9WZ54_APOLU</name>
<dbReference type="InterPro" id="IPR045864">
    <property type="entry name" value="aa-tRNA-synth_II/BPL/LPL"/>
</dbReference>
<dbReference type="InterPro" id="IPR010978">
    <property type="entry name" value="tRNA-bd_arm"/>
</dbReference>
<sequence length="402" mass="45322">MLSKTFCRSLKSYTVLKPFVDFEARLSKISDIKSNIQRRKLNVNVDEIVGFHSNLMKLEDVKIRLEESRENVRNRLSRMQHLSDDSDEKRKLKISAKMIREDYKQIKSSVSDLEQNLIELVMSIPNDLHPKTGDVDEVVHEFGNPVTEAECHLGIGKREGVLEYRSHWGCFLLGEAAVFELKSVADLSKRLKNSGFVGFSNPDFSKEIVVDGSQGVYSSVLPLSKFEDDQDTTFISGGASLLPFCSYFAKSVIQEKDLPLKCYSTGRQYSHVRHPGIGLYDAPQTNACQIFVLTSPSAQDDELPKIISLLTRFYESFGIHFRVVVKSAENLFPAESLRVSFELYSPHFGKFFECGHISMYGTVLSKNMNIHCGENDFVGIMSGTVFRVAPLLACVLETKNSL</sequence>
<gene>
    <name evidence="5" type="ORF">GE061_003905</name>
</gene>
<dbReference type="PANTHER" id="PTHR11778">
    <property type="entry name" value="SERYL-TRNA SYNTHETASE"/>
    <property type="match status" value="1"/>
</dbReference>
<dbReference type="GO" id="GO:0005524">
    <property type="term" value="F:ATP binding"/>
    <property type="evidence" value="ECO:0007669"/>
    <property type="project" value="InterPro"/>
</dbReference>